<sequence length="290" mass="31791">MAVLRSLHSSTSIRMSDTTIEKNVCKTLTPASITVCRFANSKNFLFPNSIAPRVARGAFFVILKCMGKSNVISVRDLVRQALFLFRERLWTLIGIIAIPAFLSLVIGFGSVTLPSGKGTITLFAVLGVFALAFLQILAGIAIIRAVGDSEKREITTYFREAFPLFLSFLWVSILVGFLEVVGFILLIIPGIIISVYLSLAVFIVLFESERGVDALKKSHSYVKGRWWAVFGRMLVIILISGILGGIGAFFSSKDAALGQVISVVIQILVVPFSVAYMYFLYTSVKESAVK</sequence>
<dbReference type="InterPro" id="IPR010380">
    <property type="entry name" value="DUF975"/>
</dbReference>
<dbReference type="AlphaFoldDB" id="A0A2M6WF72"/>
<protein>
    <recommendedName>
        <fullName evidence="4">Glycerophosphoryl diester phosphodiesterase membrane domain-containing protein</fullName>
    </recommendedName>
</protein>
<evidence type="ECO:0000256" key="1">
    <source>
        <dbReference type="SAM" id="Phobius"/>
    </source>
</evidence>
<keyword evidence="1" id="KW-0812">Transmembrane</keyword>
<keyword evidence="1" id="KW-1133">Transmembrane helix</keyword>
<feature type="transmembrane region" description="Helical" evidence="1">
    <location>
        <begin position="120"/>
        <end position="145"/>
    </location>
</feature>
<dbReference type="Pfam" id="PF06790">
    <property type="entry name" value="UPF0259"/>
    <property type="match status" value="1"/>
</dbReference>
<proteinExistence type="predicted"/>
<gene>
    <name evidence="2" type="ORF">COU17_00420</name>
</gene>
<feature type="transmembrane region" description="Helical" evidence="1">
    <location>
        <begin position="157"/>
        <end position="177"/>
    </location>
</feature>
<feature type="transmembrane region" description="Helical" evidence="1">
    <location>
        <begin position="183"/>
        <end position="206"/>
    </location>
</feature>
<comment type="caution">
    <text evidence="2">The sequence shown here is derived from an EMBL/GenBank/DDBJ whole genome shotgun (WGS) entry which is preliminary data.</text>
</comment>
<name>A0A2M6WF72_9BACT</name>
<accession>A0A2M6WF72</accession>
<dbReference type="PANTHER" id="PTHR40076">
    <property type="entry name" value="MEMBRANE PROTEIN-RELATED"/>
    <property type="match status" value="1"/>
</dbReference>
<keyword evidence="1" id="KW-0472">Membrane</keyword>
<reference evidence="3" key="1">
    <citation type="submission" date="2017-09" db="EMBL/GenBank/DDBJ databases">
        <title>Depth-based differentiation of microbial function through sediment-hosted aquifers and enrichment of novel symbionts in the deep terrestrial subsurface.</title>
        <authorList>
            <person name="Probst A.J."/>
            <person name="Ladd B."/>
            <person name="Jarett J.K."/>
            <person name="Geller-Mcgrath D.E."/>
            <person name="Sieber C.M.K."/>
            <person name="Emerson J.B."/>
            <person name="Anantharaman K."/>
            <person name="Thomas B.C."/>
            <person name="Malmstrom R."/>
            <person name="Stieglmeier M."/>
            <person name="Klingl A."/>
            <person name="Woyke T."/>
            <person name="Ryan C.M."/>
            <person name="Banfield J.F."/>
        </authorList>
    </citation>
    <scope>NUCLEOTIDE SEQUENCE [LARGE SCALE GENOMIC DNA]</scope>
</reference>
<evidence type="ECO:0000313" key="2">
    <source>
        <dbReference type="EMBL" id="PIT91442.1"/>
    </source>
</evidence>
<organism evidence="2 3">
    <name type="scientific">Candidatus Kaiserbacteria bacterium CG10_big_fil_rev_8_21_14_0_10_49_17</name>
    <dbReference type="NCBI Taxonomy" id="1974609"/>
    <lineage>
        <taxon>Bacteria</taxon>
        <taxon>Candidatus Kaiseribacteriota</taxon>
    </lineage>
</organism>
<evidence type="ECO:0000313" key="3">
    <source>
        <dbReference type="Proteomes" id="UP000228809"/>
    </source>
</evidence>
<dbReference type="PANTHER" id="PTHR40076:SF1">
    <property type="entry name" value="MEMBRANE PROTEIN"/>
    <property type="match status" value="1"/>
</dbReference>
<evidence type="ECO:0008006" key="4">
    <source>
        <dbReference type="Google" id="ProtNLM"/>
    </source>
</evidence>
<dbReference type="Proteomes" id="UP000228809">
    <property type="component" value="Unassembled WGS sequence"/>
</dbReference>
<dbReference type="EMBL" id="PFBJ01000003">
    <property type="protein sequence ID" value="PIT91442.1"/>
    <property type="molecule type" value="Genomic_DNA"/>
</dbReference>
<feature type="transmembrane region" description="Helical" evidence="1">
    <location>
        <begin position="256"/>
        <end position="281"/>
    </location>
</feature>
<feature type="transmembrane region" description="Helical" evidence="1">
    <location>
        <begin position="89"/>
        <end position="108"/>
    </location>
</feature>
<feature type="transmembrane region" description="Helical" evidence="1">
    <location>
        <begin position="226"/>
        <end position="250"/>
    </location>
</feature>